<keyword evidence="1" id="KW-0732">Signal</keyword>
<dbReference type="Proteomes" id="UP000075320">
    <property type="component" value="Unassembled WGS sequence"/>
</dbReference>
<gene>
    <name evidence="2" type="ORF">AZI86_10065</name>
</gene>
<feature type="chain" id="PRO_5007573548" evidence="1">
    <location>
        <begin position="24"/>
        <end position="442"/>
    </location>
</feature>
<keyword evidence="3" id="KW-1185">Reference proteome</keyword>
<accession>A0A150WS42</accession>
<evidence type="ECO:0000256" key="1">
    <source>
        <dbReference type="SAM" id="SignalP"/>
    </source>
</evidence>
<evidence type="ECO:0000313" key="3">
    <source>
        <dbReference type="Proteomes" id="UP000075320"/>
    </source>
</evidence>
<feature type="signal peptide" evidence="1">
    <location>
        <begin position="1"/>
        <end position="23"/>
    </location>
</feature>
<reference evidence="2 3" key="1">
    <citation type="submission" date="2016-03" db="EMBL/GenBank/DDBJ databases">
        <authorList>
            <person name="Ploux O."/>
        </authorList>
    </citation>
    <scope>NUCLEOTIDE SEQUENCE [LARGE SCALE GENOMIC DNA]</scope>
    <source>
        <strain evidence="2 3">R0</strain>
    </source>
</reference>
<dbReference type="AlphaFoldDB" id="A0A150WS42"/>
<organism evidence="2 3">
    <name type="scientific">Bdellovibrio bacteriovorus</name>
    <dbReference type="NCBI Taxonomy" id="959"/>
    <lineage>
        <taxon>Bacteria</taxon>
        <taxon>Pseudomonadati</taxon>
        <taxon>Bdellovibrionota</taxon>
        <taxon>Bdellovibrionia</taxon>
        <taxon>Bdellovibrionales</taxon>
        <taxon>Pseudobdellovibrionaceae</taxon>
        <taxon>Bdellovibrio</taxon>
    </lineage>
</organism>
<dbReference type="EMBL" id="LUKE01000001">
    <property type="protein sequence ID" value="KYG67331.1"/>
    <property type="molecule type" value="Genomic_DNA"/>
</dbReference>
<dbReference type="RefSeq" id="WP_061834905.1">
    <property type="nucleotide sequence ID" value="NZ_LUKE01000001.1"/>
</dbReference>
<dbReference type="OrthoDB" id="5288260at2"/>
<protein>
    <submittedName>
        <fullName evidence="2">Uncharacterized protein</fullName>
    </submittedName>
</protein>
<proteinExistence type="predicted"/>
<evidence type="ECO:0000313" key="2">
    <source>
        <dbReference type="EMBL" id="KYG67331.1"/>
    </source>
</evidence>
<comment type="caution">
    <text evidence="2">The sequence shown here is derived from an EMBL/GenBank/DDBJ whole genome shotgun (WGS) entry which is preliminary data.</text>
</comment>
<name>A0A150WS42_BDEBC</name>
<sequence length="442" mass="49758">MLRRFVQLAALSVPFIVGSISHAAVWKVTNGWNAQWEKAFGKYINELPLDYFNHPGTPYYNIPTDCADAAYTLRVIFAAENGLPVNFYNWNGLNLSDRNTQFDSISDDTERLRKFIRLVNLNTDTGTLISETYPIAINRGSVIPGTMLLHSPKKEMKNGVNWTPPVLASNHVFYVQNVSASGLVAYISSTVPAAVRNLNVRNGYVYAPFNENSGYRAWKWPYTEGQPLESRLNGSMEQFGLANWVSAIFATKDTVVAGRKAMWAQDKAWSDVVRSRLQGKGAGREINPTEELNAVMGNINNGLNDRIKVVLEGWNAYQSRYNGRSCMSPDDYDGFSTPTRDTRIQTELAYLPAAAMRYLKSKRISPTPKQLEKFYSQYKYEVAPGTIVNLNQILSAFKGRKALSISEPEHSPLIRWGVTEYTSSKQWPCPQHAKKYLGSDNF</sequence>